<dbReference type="GO" id="GO:0008168">
    <property type="term" value="F:methyltransferase activity"/>
    <property type="evidence" value="ECO:0007669"/>
    <property type="project" value="UniProtKB-KW"/>
</dbReference>
<evidence type="ECO:0000256" key="3">
    <source>
        <dbReference type="ARBA" id="ARBA00022679"/>
    </source>
</evidence>
<evidence type="ECO:0000256" key="4">
    <source>
        <dbReference type="SAM" id="MobiDB-lite"/>
    </source>
</evidence>
<dbReference type="EMBL" id="BARU01046039">
    <property type="protein sequence ID" value="GAH98814.1"/>
    <property type="molecule type" value="Genomic_DNA"/>
</dbReference>
<evidence type="ECO:0000256" key="1">
    <source>
        <dbReference type="ARBA" id="ARBA00007137"/>
    </source>
</evidence>
<evidence type="ECO:0000313" key="5">
    <source>
        <dbReference type="EMBL" id="GAH98814.1"/>
    </source>
</evidence>
<name>X1L8R2_9ZZZZ</name>
<feature type="non-terminal residue" evidence="5">
    <location>
        <position position="95"/>
    </location>
</feature>
<reference evidence="5" key="1">
    <citation type="journal article" date="2014" name="Front. Microbiol.">
        <title>High frequency of phylogenetically diverse reductive dehalogenase-homologous genes in deep subseafloor sedimentary metagenomes.</title>
        <authorList>
            <person name="Kawai M."/>
            <person name="Futagami T."/>
            <person name="Toyoda A."/>
            <person name="Takaki Y."/>
            <person name="Nishi S."/>
            <person name="Hori S."/>
            <person name="Arai W."/>
            <person name="Tsubouchi T."/>
            <person name="Morono Y."/>
            <person name="Uchiyama I."/>
            <person name="Ito T."/>
            <person name="Fujiyama A."/>
            <person name="Inagaki F."/>
            <person name="Takami H."/>
        </authorList>
    </citation>
    <scope>NUCLEOTIDE SEQUENCE</scope>
    <source>
        <strain evidence="5">Expedition CK06-06</strain>
    </source>
</reference>
<dbReference type="Pfam" id="PF06253">
    <property type="entry name" value="MTTB"/>
    <property type="match status" value="1"/>
</dbReference>
<sequence length="95" mass="10329">MTNFLNYTLTGGLSEVQIEKIHQDALQVLNKVGVNVPHPETLQLLSKHKGVSMQGTRVRYEPDVVNAALKEACAAGEDSSKREKKNSAALKARVG</sequence>
<dbReference type="InterPro" id="IPR010426">
    <property type="entry name" value="MTTB_MeTrfase"/>
</dbReference>
<proteinExistence type="inferred from homology"/>
<gene>
    <name evidence="5" type="ORF">S03H2_69612</name>
</gene>
<dbReference type="GO" id="GO:0032259">
    <property type="term" value="P:methylation"/>
    <property type="evidence" value="ECO:0007669"/>
    <property type="project" value="UniProtKB-KW"/>
</dbReference>
<dbReference type="GO" id="GO:0015948">
    <property type="term" value="P:methanogenesis"/>
    <property type="evidence" value="ECO:0007669"/>
    <property type="project" value="InterPro"/>
</dbReference>
<comment type="caution">
    <text evidence="5">The sequence shown here is derived from an EMBL/GenBank/DDBJ whole genome shotgun (WGS) entry which is preliminary data.</text>
</comment>
<feature type="region of interest" description="Disordered" evidence="4">
    <location>
        <begin position="75"/>
        <end position="95"/>
    </location>
</feature>
<protein>
    <submittedName>
        <fullName evidence="5">Uncharacterized protein</fullName>
    </submittedName>
</protein>
<dbReference type="Gene3D" id="3.20.20.480">
    <property type="entry name" value="Trimethylamine methyltransferase-like"/>
    <property type="match status" value="1"/>
</dbReference>
<dbReference type="InterPro" id="IPR038601">
    <property type="entry name" value="MttB-like_sf"/>
</dbReference>
<accession>X1L8R2</accession>
<evidence type="ECO:0000256" key="2">
    <source>
        <dbReference type="ARBA" id="ARBA00022603"/>
    </source>
</evidence>
<comment type="similarity">
    <text evidence="1">Belongs to the trimethylamine methyltransferase family.</text>
</comment>
<dbReference type="AlphaFoldDB" id="X1L8R2"/>
<keyword evidence="3" id="KW-0808">Transferase</keyword>
<organism evidence="5">
    <name type="scientific">marine sediment metagenome</name>
    <dbReference type="NCBI Taxonomy" id="412755"/>
    <lineage>
        <taxon>unclassified sequences</taxon>
        <taxon>metagenomes</taxon>
        <taxon>ecological metagenomes</taxon>
    </lineage>
</organism>
<keyword evidence="2" id="KW-0489">Methyltransferase</keyword>